<evidence type="ECO:0000313" key="5">
    <source>
        <dbReference type="Proteomes" id="UP000426027"/>
    </source>
</evidence>
<sequence length="659" mass="74334">MYKVRKYLLSHQVAPKWMVFLFDTFIGALSVIIANLLRFNFDFKVVLAGTLFTHLILVIITNSLFFFVFKTYQGIIRFSGFAEAIRTTTALFASFLMLCTINIGMIAFGQTHVLIPTSILIITLLSGSFMMVAYRLIVKTWYRASLSLGQQTNVLIYGGEINGSQLKTTIEQASNQQYKVVGFVDDDPSYVGKTIDNIKIYSLDQLQNVIEEWGEVGMILFAKPEMEADVKNQVVDFCLANDIQVRNIPPIDQWIRGQLNITQLKEIRIEELLGRPQIKLQNQQVTDLISRKRILISGAAGSIGSELARQVASIKPSVLVLCDQNETGLYELEYELRNHFPDCSIALFIGDVREESSMESLFKRFHPQIVFHAAAYKHVPMMEYHPSEAIRNNVMGTKILADLSIEYEVERFLLVSTDKAINPTNVMGASKRIAEIYCQSLGNRDKKVVHLASNAVSENGLPVHKTHTKFITTRFGNVLGSNGSVIPRFKEQIAAGGPLTVTHPDIIRFFMTIPEACSLLLEAVTMGNGGEVLLFDMGEPVRIQDLARKMIKLAGYVPGKDIEIKFTGLRPGEKLYEELLNKKEEVVPTHHKKILIARVAEYDFYAINKAIDALLQEAFQNNDENVVRQMKRMVPEYISNNSIYQSFDEMNKTQVTASN</sequence>
<proteinExistence type="inferred from homology"/>
<dbReference type="Gene3D" id="3.40.50.720">
    <property type="entry name" value="NAD(P)-binding Rossmann-like Domain"/>
    <property type="match status" value="2"/>
</dbReference>
<name>A0A6I6H0R6_9BACT</name>
<keyword evidence="2" id="KW-1133">Transmembrane helix</keyword>
<dbReference type="PANTHER" id="PTHR43318">
    <property type="entry name" value="UDP-N-ACETYLGLUCOSAMINE 4,6-DEHYDRATASE"/>
    <property type="match status" value="1"/>
</dbReference>
<dbReference type="KEGG" id="fls:GLV81_09330"/>
<dbReference type="SUPFAM" id="SSF51735">
    <property type="entry name" value="NAD(P)-binding Rossmann-fold domains"/>
    <property type="match status" value="2"/>
</dbReference>
<evidence type="ECO:0000313" key="4">
    <source>
        <dbReference type="EMBL" id="QGW28271.1"/>
    </source>
</evidence>
<reference evidence="4 5" key="1">
    <citation type="submission" date="2019-11" db="EMBL/GenBank/DDBJ databases">
        <authorList>
            <person name="Im W.T."/>
        </authorList>
    </citation>
    <scope>NUCLEOTIDE SEQUENCE [LARGE SCALE GENOMIC DNA]</scope>
    <source>
        <strain evidence="4 5">SB-02</strain>
    </source>
</reference>
<dbReference type="Pfam" id="PF13727">
    <property type="entry name" value="CoA_binding_3"/>
    <property type="match status" value="1"/>
</dbReference>
<keyword evidence="2" id="KW-0812">Transmembrane</keyword>
<gene>
    <name evidence="4" type="ORF">GLV81_09330</name>
</gene>
<dbReference type="AlphaFoldDB" id="A0A6I6H0R6"/>
<organism evidence="4 5">
    <name type="scientific">Phnomibacter ginsenosidimutans</name>
    <dbReference type="NCBI Taxonomy" id="2676868"/>
    <lineage>
        <taxon>Bacteria</taxon>
        <taxon>Pseudomonadati</taxon>
        <taxon>Bacteroidota</taxon>
        <taxon>Chitinophagia</taxon>
        <taxon>Chitinophagales</taxon>
        <taxon>Chitinophagaceae</taxon>
        <taxon>Phnomibacter</taxon>
    </lineage>
</organism>
<protein>
    <submittedName>
        <fullName evidence="4">NAD-dependent epimerase/dehydratase family protein</fullName>
    </submittedName>
</protein>
<dbReference type="EMBL" id="CP046566">
    <property type="protein sequence ID" value="QGW28271.1"/>
    <property type="molecule type" value="Genomic_DNA"/>
</dbReference>
<feature type="transmembrane region" description="Helical" evidence="2">
    <location>
        <begin position="20"/>
        <end position="39"/>
    </location>
</feature>
<keyword evidence="5" id="KW-1185">Reference proteome</keyword>
<dbReference type="Pfam" id="PF02719">
    <property type="entry name" value="Polysacc_synt_2"/>
    <property type="match status" value="1"/>
</dbReference>
<feature type="transmembrane region" description="Helical" evidence="2">
    <location>
        <begin position="90"/>
        <end position="108"/>
    </location>
</feature>
<feature type="transmembrane region" description="Helical" evidence="2">
    <location>
        <begin position="114"/>
        <end position="137"/>
    </location>
</feature>
<dbReference type="PANTHER" id="PTHR43318:SF1">
    <property type="entry name" value="POLYSACCHARIDE BIOSYNTHESIS PROTEIN EPSC-RELATED"/>
    <property type="match status" value="1"/>
</dbReference>
<dbReference type="RefSeq" id="WP_157478628.1">
    <property type="nucleotide sequence ID" value="NZ_CP046566.1"/>
</dbReference>
<accession>A0A6I6H0R6</accession>
<feature type="domain" description="Polysaccharide biosynthesis protein CapD-like" evidence="3">
    <location>
        <begin position="294"/>
        <end position="597"/>
    </location>
</feature>
<evidence type="ECO:0000256" key="2">
    <source>
        <dbReference type="SAM" id="Phobius"/>
    </source>
</evidence>
<keyword evidence="2" id="KW-0472">Membrane</keyword>
<feature type="transmembrane region" description="Helical" evidence="2">
    <location>
        <begin position="45"/>
        <end position="69"/>
    </location>
</feature>
<comment type="similarity">
    <text evidence="1">Belongs to the polysaccharide synthase family.</text>
</comment>
<dbReference type="InterPro" id="IPR036291">
    <property type="entry name" value="NAD(P)-bd_dom_sf"/>
</dbReference>
<evidence type="ECO:0000256" key="1">
    <source>
        <dbReference type="ARBA" id="ARBA00007430"/>
    </source>
</evidence>
<dbReference type="InterPro" id="IPR051203">
    <property type="entry name" value="Polysaccharide_Synthase-Rel"/>
</dbReference>
<dbReference type="CDD" id="cd05237">
    <property type="entry name" value="UDP_invert_4-6DH_SDR_e"/>
    <property type="match status" value="1"/>
</dbReference>
<dbReference type="Proteomes" id="UP000426027">
    <property type="component" value="Chromosome"/>
</dbReference>
<dbReference type="InterPro" id="IPR003869">
    <property type="entry name" value="Polysac_CapD-like"/>
</dbReference>
<evidence type="ECO:0000259" key="3">
    <source>
        <dbReference type="Pfam" id="PF02719"/>
    </source>
</evidence>